<dbReference type="AlphaFoldDB" id="A0A0H4J248"/>
<dbReference type="Proteomes" id="UP000066549">
    <property type="component" value="Chromosome"/>
</dbReference>
<keyword evidence="3" id="KW-0645">Protease</keyword>
<keyword evidence="3" id="KW-0378">Hydrolase</keyword>
<proteinExistence type="predicted"/>
<dbReference type="PANTHER" id="PTHR11851:SF224">
    <property type="entry name" value="PROCESSING PROTEASE"/>
    <property type="match status" value="1"/>
</dbReference>
<dbReference type="InterPro" id="IPR011765">
    <property type="entry name" value="Pept_M16_N"/>
</dbReference>
<dbReference type="GO" id="GO:0046872">
    <property type="term" value="F:metal ion binding"/>
    <property type="evidence" value="ECO:0007669"/>
    <property type="project" value="InterPro"/>
</dbReference>
<dbReference type="SUPFAM" id="SSF63411">
    <property type="entry name" value="LuxS/MPP-like metallohydrolase"/>
    <property type="match status" value="2"/>
</dbReference>
<organism evidence="3 4">
    <name type="scientific">Methylophilales bacterium MBRS-H7</name>
    <dbReference type="NCBI Taxonomy" id="1623450"/>
    <lineage>
        <taxon>Bacteria</taxon>
        <taxon>Pseudomonadati</taxon>
        <taxon>Pseudomonadota</taxon>
        <taxon>Betaproteobacteria</taxon>
        <taxon>Nitrosomonadales</taxon>
        <taxon>OM43 clade</taxon>
    </lineage>
</organism>
<dbReference type="Pfam" id="PF00675">
    <property type="entry name" value="Peptidase_M16"/>
    <property type="match status" value="1"/>
</dbReference>
<evidence type="ECO:0000259" key="2">
    <source>
        <dbReference type="Pfam" id="PF05193"/>
    </source>
</evidence>
<evidence type="ECO:0000259" key="1">
    <source>
        <dbReference type="Pfam" id="PF00675"/>
    </source>
</evidence>
<gene>
    <name evidence="3" type="ORF">VI33_05415</name>
</gene>
<dbReference type="PANTHER" id="PTHR11851">
    <property type="entry name" value="METALLOPROTEASE"/>
    <property type="match status" value="1"/>
</dbReference>
<protein>
    <submittedName>
        <fullName evidence="3">Zinc protease</fullName>
    </submittedName>
</protein>
<feature type="domain" description="Peptidase M16 C-terminal" evidence="2">
    <location>
        <begin position="187"/>
        <end position="362"/>
    </location>
</feature>
<sequence length="429" mass="48236">MRVLLSIFCLFFSSILYANINIDFWKTENGVRVYFVESHELPIVDIKINFDAGSARDPKGQYGVANLTNYLMLLGAGDLDENQISNRFSDIGATLGGGIDRDHAKLSIRTLSDKKIFSQAVDTFKLVLTNPSFADDVFEREKKSTLSLIDQSKTQPDSLGKNAFSKALYGDHPYSHPEEGLTESVSKLTRNNIIDFYNQFYSSQNASIVIVGDLSKTEAQKVVSDLTSHLKDYGHVPIPEVTENDPQNVSIEHPAQQAHLFYGMPSMVRLDKDFYPLYVGNYIVGGGGFVSRLTGEVREKNGLVYSVYSYFMPLTQKGPFQIGLQTKKSQMNDALNLVKQVMKDFIEKGPTKEELKDAKMNLIGGFPLRLDSNKKIAEYISMMAIYNYPIDYLESFAKNIDKVTVEDIKDAFQRRIDMSRFSTVIVGNS</sequence>
<dbReference type="Gene3D" id="3.30.830.10">
    <property type="entry name" value="Metalloenzyme, LuxS/M16 peptidase-like"/>
    <property type="match status" value="2"/>
</dbReference>
<keyword evidence="4" id="KW-1185">Reference proteome</keyword>
<dbReference type="GO" id="GO:0008233">
    <property type="term" value="F:peptidase activity"/>
    <property type="evidence" value="ECO:0007669"/>
    <property type="project" value="UniProtKB-KW"/>
</dbReference>
<evidence type="ECO:0000313" key="3">
    <source>
        <dbReference type="EMBL" id="AKO66125.1"/>
    </source>
</evidence>
<dbReference type="InterPro" id="IPR011249">
    <property type="entry name" value="Metalloenz_LuxS/M16"/>
</dbReference>
<accession>A0A0H4J248</accession>
<dbReference type="PATRIC" id="fig|1623450.3.peg.1076"/>
<evidence type="ECO:0000313" key="4">
    <source>
        <dbReference type="Proteomes" id="UP000066549"/>
    </source>
</evidence>
<dbReference type="InterPro" id="IPR050361">
    <property type="entry name" value="MPP/UQCRC_Complex"/>
</dbReference>
<dbReference type="OrthoDB" id="9811314at2"/>
<dbReference type="GO" id="GO:0006508">
    <property type="term" value="P:proteolysis"/>
    <property type="evidence" value="ECO:0007669"/>
    <property type="project" value="UniProtKB-KW"/>
</dbReference>
<reference evidence="3 4" key="1">
    <citation type="submission" date="2015-03" db="EMBL/GenBank/DDBJ databases">
        <title>Comparative analysis of the OM43 clade including a novel species from Red Sea uncovers genomic and metabolic diversity among marine methylotrophs.</title>
        <authorList>
            <person name="Jimenez-Infante F."/>
            <person name="Ngugi D.K."/>
            <person name="Vinu M."/>
            <person name="Alam I."/>
            <person name="Kamau A."/>
            <person name="Blom J."/>
            <person name="Bajic V.B."/>
            <person name="Stingl U."/>
        </authorList>
    </citation>
    <scope>NUCLEOTIDE SEQUENCE [LARGE SCALE GENOMIC DNA]</scope>
    <source>
        <strain evidence="3 4">MBRSH7</strain>
    </source>
</reference>
<dbReference type="InterPro" id="IPR007863">
    <property type="entry name" value="Peptidase_M16_C"/>
</dbReference>
<name>A0A0H4J248_9PROT</name>
<feature type="domain" description="Peptidase M16 N-terminal" evidence="1">
    <location>
        <begin position="36"/>
        <end position="175"/>
    </location>
</feature>
<dbReference type="Pfam" id="PF05193">
    <property type="entry name" value="Peptidase_M16_C"/>
    <property type="match status" value="1"/>
</dbReference>
<dbReference type="EMBL" id="CP011002">
    <property type="protein sequence ID" value="AKO66125.1"/>
    <property type="molecule type" value="Genomic_DNA"/>
</dbReference>